<dbReference type="InterPro" id="IPR002729">
    <property type="entry name" value="CRISPR-assoc_Cas1"/>
</dbReference>
<protein>
    <submittedName>
        <fullName evidence="7">Uncharacterized protein</fullName>
    </submittedName>
</protein>
<dbReference type="GO" id="GO:0003676">
    <property type="term" value="F:nucleic acid binding"/>
    <property type="evidence" value="ECO:0007669"/>
    <property type="project" value="InterPro"/>
</dbReference>
<evidence type="ECO:0000256" key="3">
    <source>
        <dbReference type="ARBA" id="ARBA00022759"/>
    </source>
</evidence>
<dbReference type="RefSeq" id="WP_109821600.1">
    <property type="nucleotide sequence ID" value="NZ_QGKL01000006.1"/>
</dbReference>
<keyword evidence="5" id="KW-0460">Magnesium</keyword>
<dbReference type="GO" id="GO:0051607">
    <property type="term" value="P:defense response to virus"/>
    <property type="evidence" value="ECO:0007669"/>
    <property type="project" value="UniProtKB-KW"/>
</dbReference>
<keyword evidence="3" id="KW-0255">Endonuclease</keyword>
<keyword evidence="8" id="KW-1185">Reference proteome</keyword>
<dbReference type="GO" id="GO:0016787">
    <property type="term" value="F:hydrolase activity"/>
    <property type="evidence" value="ECO:0007669"/>
    <property type="project" value="UniProtKB-KW"/>
</dbReference>
<gene>
    <name evidence="7" type="ORF">DKT75_01135</name>
</gene>
<dbReference type="OrthoDB" id="5622510at2"/>
<dbReference type="GO" id="GO:0046872">
    <property type="term" value="F:metal ion binding"/>
    <property type="evidence" value="ECO:0007669"/>
    <property type="project" value="UniProtKB-KW"/>
</dbReference>
<evidence type="ECO:0000256" key="1">
    <source>
        <dbReference type="ARBA" id="ARBA00022722"/>
    </source>
</evidence>
<dbReference type="EMBL" id="QGKL01000006">
    <property type="protein sequence ID" value="PWQ99334.1"/>
    <property type="molecule type" value="Genomic_DNA"/>
</dbReference>
<dbReference type="InterPro" id="IPR042211">
    <property type="entry name" value="CRISPR-assoc_Cas1_N"/>
</dbReference>
<dbReference type="AlphaFoldDB" id="A0A317CL65"/>
<sequence>MKPLYLNGNTVESIRLEHETLRIVSRQYSDTWLPLNRVSRIILSGDIALSTPVLAACLSNSIAITVTGKQGEFVGICFGTNYKDQSLQSHLAELQDSPNRQFILDNWFSAQQRKSVLRIQKKFHLPRELLAPAEVKAKLSEQISLSYSFYDWQTCLTKIIPMLAAQLTMLLKSFGLRSEVLRPAPSDIGLLQRFINLLEWELWQAAANGNLPSGTLRNQLIHYYQSHSSKVERLTRFSIDQLWHRFYEVEHEQN</sequence>
<reference evidence="7 8" key="1">
    <citation type="submission" date="2018-05" db="EMBL/GenBank/DDBJ databases">
        <title>Leucothrix arctica sp. nov., isolated from Arctic seawater.</title>
        <authorList>
            <person name="Choi A."/>
            <person name="Baek K."/>
        </authorList>
    </citation>
    <scope>NUCLEOTIDE SEQUENCE [LARGE SCALE GENOMIC DNA]</scope>
    <source>
        <strain evidence="7 8">IMCC9719</strain>
    </source>
</reference>
<keyword evidence="2" id="KW-0479">Metal-binding</keyword>
<dbReference type="Pfam" id="PF01867">
    <property type="entry name" value="Cas_Cas1"/>
    <property type="match status" value="1"/>
</dbReference>
<dbReference type="Proteomes" id="UP000245506">
    <property type="component" value="Unassembled WGS sequence"/>
</dbReference>
<dbReference type="GO" id="GO:0043571">
    <property type="term" value="P:maintenance of CRISPR repeat elements"/>
    <property type="evidence" value="ECO:0007669"/>
    <property type="project" value="InterPro"/>
</dbReference>
<dbReference type="GO" id="GO:0004519">
    <property type="term" value="F:endonuclease activity"/>
    <property type="evidence" value="ECO:0007669"/>
    <property type="project" value="UniProtKB-KW"/>
</dbReference>
<accession>A0A317CL65</accession>
<organism evidence="7 8">
    <name type="scientific">Leucothrix arctica</name>
    <dbReference type="NCBI Taxonomy" id="1481894"/>
    <lineage>
        <taxon>Bacteria</taxon>
        <taxon>Pseudomonadati</taxon>
        <taxon>Pseudomonadota</taxon>
        <taxon>Gammaproteobacteria</taxon>
        <taxon>Thiotrichales</taxon>
        <taxon>Thiotrichaceae</taxon>
        <taxon>Leucothrix</taxon>
    </lineage>
</organism>
<evidence type="ECO:0000256" key="2">
    <source>
        <dbReference type="ARBA" id="ARBA00022723"/>
    </source>
</evidence>
<evidence type="ECO:0000256" key="5">
    <source>
        <dbReference type="ARBA" id="ARBA00022842"/>
    </source>
</evidence>
<keyword evidence="6" id="KW-0051">Antiviral defense</keyword>
<comment type="caution">
    <text evidence="7">The sequence shown here is derived from an EMBL/GenBank/DDBJ whole genome shotgun (WGS) entry which is preliminary data.</text>
</comment>
<evidence type="ECO:0000256" key="4">
    <source>
        <dbReference type="ARBA" id="ARBA00022801"/>
    </source>
</evidence>
<dbReference type="Gene3D" id="3.100.10.20">
    <property type="entry name" value="CRISPR-associated endonuclease Cas1, N-terminal domain"/>
    <property type="match status" value="1"/>
</dbReference>
<evidence type="ECO:0000313" key="8">
    <source>
        <dbReference type="Proteomes" id="UP000245506"/>
    </source>
</evidence>
<evidence type="ECO:0000256" key="6">
    <source>
        <dbReference type="ARBA" id="ARBA00023118"/>
    </source>
</evidence>
<proteinExistence type="predicted"/>
<keyword evidence="1" id="KW-0540">Nuclease</keyword>
<evidence type="ECO:0000313" key="7">
    <source>
        <dbReference type="EMBL" id="PWQ99334.1"/>
    </source>
</evidence>
<name>A0A317CL65_9GAMM</name>
<keyword evidence="4" id="KW-0378">Hydrolase</keyword>